<evidence type="ECO:0000313" key="1">
    <source>
        <dbReference type="EMBL" id="KAG2216113.1"/>
    </source>
</evidence>
<name>A0A8H7VGY7_9FUNG</name>
<dbReference type="OrthoDB" id="2278533at2759"/>
<reference evidence="1 2" key="1">
    <citation type="submission" date="2020-12" db="EMBL/GenBank/DDBJ databases">
        <title>Metabolic potential, ecology and presence of endohyphal bacteria is reflected in genomic diversity of Mucoromycotina.</title>
        <authorList>
            <person name="Muszewska A."/>
            <person name="Okrasinska A."/>
            <person name="Steczkiewicz K."/>
            <person name="Drgas O."/>
            <person name="Orlowska M."/>
            <person name="Perlinska-Lenart U."/>
            <person name="Aleksandrzak-Piekarczyk T."/>
            <person name="Szatraj K."/>
            <person name="Zielenkiewicz U."/>
            <person name="Pilsyk S."/>
            <person name="Malc E."/>
            <person name="Mieczkowski P."/>
            <person name="Kruszewska J.S."/>
            <person name="Biernat P."/>
            <person name="Pawlowska J."/>
        </authorList>
    </citation>
    <scope>NUCLEOTIDE SEQUENCE [LARGE SCALE GENOMIC DNA]</scope>
    <source>
        <strain evidence="1 2">CBS 142.35</strain>
    </source>
</reference>
<keyword evidence="2" id="KW-1185">Reference proteome</keyword>
<dbReference type="AlphaFoldDB" id="A0A8H7VGY7"/>
<gene>
    <name evidence="1" type="ORF">INT45_005142</name>
</gene>
<proteinExistence type="predicted"/>
<accession>A0A8H7VGY7</accession>
<evidence type="ECO:0000313" key="2">
    <source>
        <dbReference type="Proteomes" id="UP000646827"/>
    </source>
</evidence>
<protein>
    <submittedName>
        <fullName evidence="1">Uncharacterized protein</fullName>
    </submittedName>
</protein>
<comment type="caution">
    <text evidence="1">The sequence shown here is derived from an EMBL/GenBank/DDBJ whole genome shotgun (WGS) entry which is preliminary data.</text>
</comment>
<organism evidence="1 2">
    <name type="scientific">Circinella minor</name>
    <dbReference type="NCBI Taxonomy" id="1195481"/>
    <lineage>
        <taxon>Eukaryota</taxon>
        <taxon>Fungi</taxon>
        <taxon>Fungi incertae sedis</taxon>
        <taxon>Mucoromycota</taxon>
        <taxon>Mucoromycotina</taxon>
        <taxon>Mucoromycetes</taxon>
        <taxon>Mucorales</taxon>
        <taxon>Lichtheimiaceae</taxon>
        <taxon>Circinella</taxon>
    </lineage>
</organism>
<sequence length="219" mass="25496">MDNNTNNTISKSRQVQRVAVEDKMKVLALKYSHHHPAHSLIFKPKDDAWEAYFSLQELHQIYTLNPIKLPLLPDFLKEYLLSYQGKKTIDELLEHRKLHDFDRRTQADLYWAQKSIIHVTDLFLYYQLPATDDNEVGRRQALVLQLEKNMDRSTNEEGQLNRKVVGTKVDLVMKRGNLEYGCMETSCSDDPSTTKVINEGCIKLPRTLKDVLNHLTKEV</sequence>
<dbReference type="EMBL" id="JAEPRB010000454">
    <property type="protein sequence ID" value="KAG2216113.1"/>
    <property type="molecule type" value="Genomic_DNA"/>
</dbReference>
<dbReference type="Proteomes" id="UP000646827">
    <property type="component" value="Unassembled WGS sequence"/>
</dbReference>